<comment type="caution">
    <text evidence="14">The sequence shown here is derived from an EMBL/GenBank/DDBJ whole genome shotgun (WGS) entry which is preliminary data.</text>
</comment>
<keyword evidence="8 12" id="KW-0067">ATP-binding</keyword>
<feature type="binding site" evidence="12">
    <location>
        <begin position="12"/>
        <end position="14"/>
    </location>
    <ligand>
        <name>substrate</name>
    </ligand>
</feature>
<dbReference type="InterPro" id="IPR002173">
    <property type="entry name" value="Carboh/pur_kinase_PfkB_CS"/>
</dbReference>
<reference evidence="14 15" key="1">
    <citation type="journal article" date="2016" name="Genome Biol. Evol.">
        <title>Divergent and convergent evolution of fungal pathogenicity.</title>
        <authorList>
            <person name="Shang Y."/>
            <person name="Xiao G."/>
            <person name="Zheng P."/>
            <person name="Cen K."/>
            <person name="Zhan S."/>
            <person name="Wang C."/>
        </authorList>
    </citation>
    <scope>NUCLEOTIDE SEQUENCE [LARGE SCALE GENOMIC DNA]</scope>
    <source>
        <strain evidence="14 15">ARSEF 7405</strain>
    </source>
</reference>
<evidence type="ECO:0000256" key="9">
    <source>
        <dbReference type="ARBA" id="ARBA00022842"/>
    </source>
</evidence>
<comment type="similarity">
    <text evidence="1">Belongs to the carbohydrate kinase pfkB family.</text>
</comment>
<feature type="binding site" evidence="12">
    <location>
        <begin position="256"/>
        <end position="261"/>
    </location>
    <ligand>
        <name>ATP</name>
        <dbReference type="ChEBI" id="CHEBI:30616"/>
    </ligand>
</feature>
<keyword evidence="15" id="KW-1185">Reference proteome</keyword>
<dbReference type="GO" id="GO:0005524">
    <property type="term" value="F:ATP binding"/>
    <property type="evidence" value="ECO:0007669"/>
    <property type="project" value="UniProtKB-UniRule"/>
</dbReference>
<keyword evidence="4 12" id="KW-0808">Transferase</keyword>
<keyword evidence="5 12" id="KW-0479">Metal-binding</keyword>
<feature type="binding site" evidence="12">
    <location>
        <position position="355"/>
    </location>
    <ligand>
        <name>K(+)</name>
        <dbReference type="ChEBI" id="CHEBI:29103"/>
    </ligand>
</feature>
<comment type="activity regulation">
    <text evidence="12">Activated by a monovalent cation that binds near, but not in, the active site. The most likely occupant of the site in vivo is potassium. Ion binding induces a conformational change that may alter substrate affinity.</text>
</comment>
<dbReference type="OrthoDB" id="415590at2759"/>
<comment type="cofactor">
    <cofactor evidence="12">
        <name>Mg(2+)</name>
        <dbReference type="ChEBI" id="CHEBI:18420"/>
    </cofactor>
    <text evidence="12">Requires a divalent cation, most likely magnesium in vivo, as an electrophilic catalyst to aid phosphoryl group transfer. It is the chelate of the metal and the nucleotide that is the actual substrate.</text>
</comment>
<evidence type="ECO:0000313" key="15">
    <source>
        <dbReference type="Proteomes" id="UP000242877"/>
    </source>
</evidence>
<proteinExistence type="inferred from homology"/>
<evidence type="ECO:0000256" key="4">
    <source>
        <dbReference type="ARBA" id="ARBA00022679"/>
    </source>
</evidence>
<dbReference type="InterPro" id="IPR002139">
    <property type="entry name" value="Ribo/fructo_kinase"/>
</dbReference>
<dbReference type="VEuPathDB" id="FungiDB:AAP_04163"/>
<dbReference type="PANTHER" id="PTHR10584">
    <property type="entry name" value="SUGAR KINASE"/>
    <property type="match status" value="1"/>
</dbReference>
<keyword evidence="6 12" id="KW-0547">Nucleotide-binding</keyword>
<keyword evidence="12" id="KW-0963">Cytoplasm</keyword>
<evidence type="ECO:0000256" key="2">
    <source>
        <dbReference type="ARBA" id="ARBA00012035"/>
    </source>
</evidence>
<accession>A0A167X9T5</accession>
<dbReference type="GO" id="GO:0005634">
    <property type="term" value="C:nucleus"/>
    <property type="evidence" value="ECO:0007669"/>
    <property type="project" value="UniProtKB-SubCell"/>
</dbReference>
<dbReference type="UniPathway" id="UPA00916">
    <property type="reaction ID" value="UER00889"/>
</dbReference>
<keyword evidence="10 12" id="KW-0630">Potassium</keyword>
<evidence type="ECO:0000313" key="14">
    <source>
        <dbReference type="EMBL" id="KZZ89812.1"/>
    </source>
</evidence>
<feature type="binding site" evidence="12">
    <location>
        <position position="213"/>
    </location>
    <ligand>
        <name>ATP</name>
        <dbReference type="ChEBI" id="CHEBI:30616"/>
    </ligand>
</feature>
<comment type="catalytic activity">
    <reaction evidence="12">
        <text>D-ribose + ATP = D-ribose 5-phosphate + ADP + H(+)</text>
        <dbReference type="Rhea" id="RHEA:13697"/>
        <dbReference type="ChEBI" id="CHEBI:15378"/>
        <dbReference type="ChEBI" id="CHEBI:30616"/>
        <dbReference type="ChEBI" id="CHEBI:47013"/>
        <dbReference type="ChEBI" id="CHEBI:78346"/>
        <dbReference type="ChEBI" id="CHEBI:456216"/>
        <dbReference type="EC" id="2.7.1.15"/>
    </reaction>
</comment>
<dbReference type="PROSITE" id="PS00584">
    <property type="entry name" value="PFKB_KINASES_2"/>
    <property type="match status" value="1"/>
</dbReference>
<keyword evidence="12" id="KW-0539">Nucleus</keyword>
<dbReference type="Pfam" id="PF00294">
    <property type="entry name" value="PfkB"/>
    <property type="match status" value="1"/>
</dbReference>
<comment type="subcellular location">
    <subcellularLocation>
        <location evidence="12">Cytoplasm</location>
    </subcellularLocation>
    <subcellularLocation>
        <location evidence="12">Nucleus</location>
    </subcellularLocation>
</comment>
<evidence type="ECO:0000256" key="12">
    <source>
        <dbReference type="HAMAP-Rule" id="MF_03215"/>
    </source>
</evidence>
<keyword evidence="11 12" id="KW-0119">Carbohydrate metabolism</keyword>
<dbReference type="GO" id="GO:0005737">
    <property type="term" value="C:cytoplasm"/>
    <property type="evidence" value="ECO:0007669"/>
    <property type="project" value="UniProtKB-SubCell"/>
</dbReference>
<comment type="function">
    <text evidence="12">Catalyzes the phosphorylation of ribose at O-5 in a reaction requiring ATP and magnesium. The resulting D-ribose-5-phosphate can then be used either for sythesis of nucleotides, histidine, and tryptophan, or as a component of the pentose phosphate pathway.</text>
</comment>
<name>A0A167X9T5_9EURO</name>
<dbReference type="InterPro" id="IPR029056">
    <property type="entry name" value="Ribokinase-like"/>
</dbReference>
<evidence type="ECO:0000259" key="13">
    <source>
        <dbReference type="Pfam" id="PF00294"/>
    </source>
</evidence>
<protein>
    <recommendedName>
        <fullName evidence="3 12">Ribokinase</fullName>
        <shortName evidence="12">RK</shortName>
        <ecNumber evidence="2 12">2.7.1.15</ecNumber>
    </recommendedName>
</protein>
<evidence type="ECO:0000256" key="1">
    <source>
        <dbReference type="ARBA" id="ARBA00005380"/>
    </source>
</evidence>
<dbReference type="SUPFAM" id="SSF53613">
    <property type="entry name" value="Ribokinase-like"/>
    <property type="match status" value="1"/>
</dbReference>
<feature type="binding site" evidence="12">
    <location>
        <begin position="303"/>
        <end position="304"/>
    </location>
    <ligand>
        <name>ATP</name>
        <dbReference type="ChEBI" id="CHEBI:30616"/>
    </ligand>
</feature>
<dbReference type="EMBL" id="AZGZ01000019">
    <property type="protein sequence ID" value="KZZ89812.1"/>
    <property type="molecule type" value="Genomic_DNA"/>
</dbReference>
<dbReference type="GO" id="GO:0046872">
    <property type="term" value="F:metal ion binding"/>
    <property type="evidence" value="ECO:0007669"/>
    <property type="project" value="UniProtKB-KW"/>
</dbReference>
<sequence length="373" mass="39376">MVASIRIIGSLNVDMVTVTPRFPGPGETLTATSFNILAGGKGANQAVACGRQSRKLPKDNEEPAKSDVNVEMIGAVGGKDGQYTTILEPVLSRSGVSSSNVKVVENDHTGVAVITVDSSAGGENRILFSPGANYSGMQPTPEVLSRCLAEPMPDILVMQCEIPTETVIAILRGVNAMKRDGKCATQVVFNPAPAPEDGLPADAWGAVDHLVLNETEAELMAPKDIPAEVGEVGGQGRREEIAKYYHGLGVRTVIVTLGSAGLWYSAADPYDASTTTPGADWLRVMAFVPAKKVEKVVDTTAAGDTFVGAYSVRMAEFNNKTIGRVQDMSVEERKVLYSKVTQDAASWAAAASAVCVQRAGAMDSIPFMDEVNL</sequence>
<keyword evidence="7 12" id="KW-0418">Kinase</keyword>
<evidence type="ECO:0000256" key="5">
    <source>
        <dbReference type="ARBA" id="ARBA00022723"/>
    </source>
</evidence>
<dbReference type="GO" id="GO:0004747">
    <property type="term" value="F:ribokinase activity"/>
    <property type="evidence" value="ECO:0007669"/>
    <property type="project" value="UniProtKB-UniRule"/>
</dbReference>
<comment type="subunit">
    <text evidence="12">Homodimer.</text>
</comment>
<keyword evidence="9 12" id="KW-0460">Magnesium</keyword>
<dbReference type="Gene3D" id="3.40.1190.20">
    <property type="match status" value="1"/>
</dbReference>
<feature type="binding site" evidence="12">
    <location>
        <position position="358"/>
    </location>
    <ligand>
        <name>K(+)</name>
        <dbReference type="ChEBI" id="CHEBI:29103"/>
    </ligand>
</feature>
<comment type="caution">
    <text evidence="12">Lacks conserved residue(s) required for the propagation of feature annotation.</text>
</comment>
<feature type="binding site" evidence="12">
    <location>
        <position position="304"/>
    </location>
    <ligand>
        <name>substrate</name>
    </ligand>
</feature>
<feature type="binding site" evidence="12">
    <location>
        <position position="300"/>
    </location>
    <ligand>
        <name>K(+)</name>
        <dbReference type="ChEBI" id="CHEBI:29103"/>
    </ligand>
</feature>
<dbReference type="HAMAP" id="MF_01987">
    <property type="entry name" value="Ribokinase"/>
    <property type="match status" value="1"/>
</dbReference>
<feature type="binding site" evidence="12">
    <location>
        <position position="364"/>
    </location>
    <ligand>
        <name>K(+)</name>
        <dbReference type="ChEBI" id="CHEBI:29103"/>
    </ligand>
</feature>
<organism evidence="14 15">
    <name type="scientific">Ascosphaera apis ARSEF 7405</name>
    <dbReference type="NCBI Taxonomy" id="392613"/>
    <lineage>
        <taxon>Eukaryota</taxon>
        <taxon>Fungi</taxon>
        <taxon>Dikarya</taxon>
        <taxon>Ascomycota</taxon>
        <taxon>Pezizomycotina</taxon>
        <taxon>Eurotiomycetes</taxon>
        <taxon>Eurotiomycetidae</taxon>
        <taxon>Onygenales</taxon>
        <taxon>Ascosphaeraceae</taxon>
        <taxon>Ascosphaera</taxon>
    </lineage>
</organism>
<dbReference type="Proteomes" id="UP000242877">
    <property type="component" value="Unassembled WGS sequence"/>
</dbReference>
<dbReference type="EC" id="2.7.1.15" evidence="2 12"/>
<feature type="domain" description="Carbohydrate kinase PfkB" evidence="13">
    <location>
        <begin position="4"/>
        <end position="366"/>
    </location>
</feature>
<dbReference type="InterPro" id="IPR011877">
    <property type="entry name" value="Ribokinase"/>
</dbReference>
<dbReference type="PANTHER" id="PTHR10584:SF166">
    <property type="entry name" value="RIBOKINASE"/>
    <property type="match status" value="1"/>
</dbReference>
<evidence type="ECO:0000256" key="8">
    <source>
        <dbReference type="ARBA" id="ARBA00022840"/>
    </source>
</evidence>
<comment type="pathway">
    <text evidence="12">Carbohydrate metabolism; D-ribose degradation; D-ribose 5-phosphate from beta-D-ribopyranose: step 2/2.</text>
</comment>
<evidence type="ECO:0000256" key="11">
    <source>
        <dbReference type="ARBA" id="ARBA00023277"/>
    </source>
</evidence>
<evidence type="ECO:0000256" key="3">
    <source>
        <dbReference type="ARBA" id="ARBA00016943"/>
    </source>
</evidence>
<evidence type="ECO:0000256" key="6">
    <source>
        <dbReference type="ARBA" id="ARBA00022741"/>
    </source>
</evidence>
<feature type="binding site" evidence="12">
    <location>
        <begin position="40"/>
        <end position="44"/>
    </location>
    <ligand>
        <name>substrate</name>
    </ligand>
</feature>
<feature type="binding site" evidence="12">
    <location>
        <position position="360"/>
    </location>
    <ligand>
        <name>K(+)</name>
        <dbReference type="ChEBI" id="CHEBI:29103"/>
    </ligand>
</feature>
<feature type="binding site" evidence="12">
    <location>
        <position position="298"/>
    </location>
    <ligand>
        <name>K(+)</name>
        <dbReference type="ChEBI" id="CHEBI:29103"/>
    </ligand>
</feature>
<dbReference type="PRINTS" id="PR00990">
    <property type="entry name" value="RIBOKINASE"/>
</dbReference>
<dbReference type="AlphaFoldDB" id="A0A167X9T5"/>
<gene>
    <name evidence="14" type="ORF">AAP_04163</name>
</gene>
<evidence type="ECO:0000256" key="7">
    <source>
        <dbReference type="ARBA" id="ARBA00022777"/>
    </source>
</evidence>
<dbReference type="GO" id="GO:0019303">
    <property type="term" value="P:D-ribose catabolic process"/>
    <property type="evidence" value="ECO:0007669"/>
    <property type="project" value="UniProtKB-UniRule"/>
</dbReference>
<dbReference type="InterPro" id="IPR011611">
    <property type="entry name" value="PfkB_dom"/>
</dbReference>
<feature type="active site" description="Proton acceptor" evidence="12">
    <location>
        <position position="304"/>
    </location>
</feature>
<dbReference type="CDD" id="cd01174">
    <property type="entry name" value="ribokinase"/>
    <property type="match status" value="1"/>
</dbReference>
<comment type="similarity">
    <text evidence="12">Belongs to the carbohydrate kinase PfkB family. Ribokinase subfamily.</text>
</comment>
<evidence type="ECO:0000256" key="10">
    <source>
        <dbReference type="ARBA" id="ARBA00022958"/>
    </source>
</evidence>
<feature type="binding site" evidence="12">
    <location>
        <position position="161"/>
    </location>
    <ligand>
        <name>substrate</name>
    </ligand>
</feature>